<feature type="transmembrane region" description="Helical" evidence="1">
    <location>
        <begin position="178"/>
        <end position="197"/>
    </location>
</feature>
<accession>A0ABU1TJ31</accession>
<dbReference type="EMBL" id="JAVDUU010000006">
    <property type="protein sequence ID" value="MDR6945368.1"/>
    <property type="molecule type" value="Genomic_DNA"/>
</dbReference>
<protein>
    <recommendedName>
        <fullName evidence="4">PH domain-containing protein</fullName>
    </recommendedName>
</protein>
<sequence length="310" mass="36393">MEEITSRRHWKKFYLNVFLLTLYFLLLAAAVGLLYKEALSVAGEIFIILICLCLVIMALYTIIRYFKNAPEFCVNTISVTFTRNGTFFWKDLERIQMSGKWPFKFMLDYPREGMMLKFTGSKEIYVYDDMYANTAALKQFISHHILTKPCQQSIILKKDKPATGSSEQFVWYKGSQWFSFRGMVLSLTLAFLLYAIIVASNVGLMMVMFCIGIVCFLIFSGLVYYFGISDNYFVVQNPNLIWIRTKYRLNDIQEVVFEQQHSKMPYSLRIVTKDFESNLYMAGALRRTTWKQLQNDLENRNIKVRNECIF</sequence>
<dbReference type="RefSeq" id="WP_310103270.1">
    <property type="nucleotide sequence ID" value="NZ_JAVDUU010000006.1"/>
</dbReference>
<gene>
    <name evidence="2" type="ORF">J2W55_005240</name>
</gene>
<comment type="caution">
    <text evidence="2">The sequence shown here is derived from an EMBL/GenBank/DDBJ whole genome shotgun (WGS) entry which is preliminary data.</text>
</comment>
<keyword evidence="3" id="KW-1185">Reference proteome</keyword>
<evidence type="ECO:0000256" key="1">
    <source>
        <dbReference type="SAM" id="Phobius"/>
    </source>
</evidence>
<name>A0ABU1TJ31_9SPHI</name>
<evidence type="ECO:0000313" key="3">
    <source>
        <dbReference type="Proteomes" id="UP001247620"/>
    </source>
</evidence>
<keyword evidence="1" id="KW-0812">Transmembrane</keyword>
<feature type="transmembrane region" description="Helical" evidence="1">
    <location>
        <begin position="203"/>
        <end position="226"/>
    </location>
</feature>
<keyword evidence="1" id="KW-0472">Membrane</keyword>
<feature type="transmembrane region" description="Helical" evidence="1">
    <location>
        <begin position="12"/>
        <end position="35"/>
    </location>
</feature>
<dbReference type="Proteomes" id="UP001247620">
    <property type="component" value="Unassembled WGS sequence"/>
</dbReference>
<feature type="transmembrane region" description="Helical" evidence="1">
    <location>
        <begin position="41"/>
        <end position="63"/>
    </location>
</feature>
<reference evidence="2 3" key="1">
    <citation type="submission" date="2023-07" db="EMBL/GenBank/DDBJ databases">
        <title>Sorghum-associated microbial communities from plants grown in Nebraska, USA.</title>
        <authorList>
            <person name="Schachtman D."/>
        </authorList>
    </citation>
    <scope>NUCLEOTIDE SEQUENCE [LARGE SCALE GENOMIC DNA]</scope>
    <source>
        <strain evidence="2 3">3262</strain>
    </source>
</reference>
<evidence type="ECO:0008006" key="4">
    <source>
        <dbReference type="Google" id="ProtNLM"/>
    </source>
</evidence>
<proteinExistence type="predicted"/>
<organism evidence="2 3">
    <name type="scientific">Mucilaginibacter pocheonensis</name>
    <dbReference type="NCBI Taxonomy" id="398050"/>
    <lineage>
        <taxon>Bacteria</taxon>
        <taxon>Pseudomonadati</taxon>
        <taxon>Bacteroidota</taxon>
        <taxon>Sphingobacteriia</taxon>
        <taxon>Sphingobacteriales</taxon>
        <taxon>Sphingobacteriaceae</taxon>
        <taxon>Mucilaginibacter</taxon>
    </lineage>
</organism>
<keyword evidence="1" id="KW-1133">Transmembrane helix</keyword>
<evidence type="ECO:0000313" key="2">
    <source>
        <dbReference type="EMBL" id="MDR6945368.1"/>
    </source>
</evidence>